<reference evidence="2" key="1">
    <citation type="submission" date="2019-12" db="UniProtKB">
        <authorList>
            <consortium name="WormBaseParasite"/>
        </authorList>
    </citation>
    <scope>IDENTIFICATION</scope>
</reference>
<dbReference type="WBParaSite" id="TMUE_3000011205.1">
    <property type="protein sequence ID" value="TMUE_3000011205.1"/>
    <property type="gene ID" value="WBGene00302784"/>
</dbReference>
<keyword evidence="1" id="KW-1185">Reference proteome</keyword>
<protein>
    <submittedName>
        <fullName evidence="2">DUF19 domain-containing protein</fullName>
    </submittedName>
</protein>
<evidence type="ECO:0000313" key="2">
    <source>
        <dbReference type="WBParaSite" id="TMUE_3000011205.1"/>
    </source>
</evidence>
<sequence>MRFDGKVENECLTLRFFCSQRGALDGLERLAFDHLSREGTCPSNNVALARKCLSNTFSKTHKSSFDIMVKARDVKVLRCHIGFECLAERNAECKMDIGNFGRTACGCLAKQKDELVFLAYDSYERCTGFKPKRELVDDEIGSKIEMFCRNYEETENFCDGIRTDAL</sequence>
<organism evidence="1 2">
    <name type="scientific">Trichuris muris</name>
    <name type="common">Mouse whipworm</name>
    <dbReference type="NCBI Taxonomy" id="70415"/>
    <lineage>
        <taxon>Eukaryota</taxon>
        <taxon>Metazoa</taxon>
        <taxon>Ecdysozoa</taxon>
        <taxon>Nematoda</taxon>
        <taxon>Enoplea</taxon>
        <taxon>Dorylaimia</taxon>
        <taxon>Trichinellida</taxon>
        <taxon>Trichuridae</taxon>
        <taxon>Trichuris</taxon>
    </lineage>
</organism>
<accession>A0A5S6QVD7</accession>
<dbReference type="Proteomes" id="UP000046395">
    <property type="component" value="Unassembled WGS sequence"/>
</dbReference>
<proteinExistence type="predicted"/>
<dbReference type="AlphaFoldDB" id="A0A5S6QVD7"/>
<evidence type="ECO:0000313" key="1">
    <source>
        <dbReference type="Proteomes" id="UP000046395"/>
    </source>
</evidence>
<name>A0A5S6QVD7_TRIMR</name>